<feature type="region of interest" description="Disordered" evidence="14">
    <location>
        <begin position="1"/>
        <end position="83"/>
    </location>
</feature>
<dbReference type="SUPFAM" id="SSF47954">
    <property type="entry name" value="Cyclin-like"/>
    <property type="match status" value="2"/>
</dbReference>
<evidence type="ECO:0000256" key="4">
    <source>
        <dbReference type="ARBA" id="ARBA00006955"/>
    </source>
</evidence>
<dbReference type="GO" id="GO:0005654">
    <property type="term" value="C:nucleoplasm"/>
    <property type="evidence" value="ECO:0007669"/>
    <property type="project" value="UniProtKB-ARBA"/>
</dbReference>
<dbReference type="RefSeq" id="XP_029918623.1">
    <property type="nucleotide sequence ID" value="XM_030062763.1"/>
</dbReference>
<dbReference type="Pfam" id="PF00134">
    <property type="entry name" value="Cyclin_N"/>
    <property type="match status" value="1"/>
</dbReference>
<dbReference type="FunFam" id="1.10.472.10:FF:000037">
    <property type="entry name" value="Cyclin-A2"/>
    <property type="match status" value="1"/>
</dbReference>
<keyword evidence="8" id="KW-0498">Mitosis</keyword>
<dbReference type="PROSITE" id="PS00292">
    <property type="entry name" value="CYCLINS"/>
    <property type="match status" value="1"/>
</dbReference>
<evidence type="ECO:0000256" key="7">
    <source>
        <dbReference type="ARBA" id="ARBA00022618"/>
    </source>
</evidence>
<dbReference type="InterPro" id="IPR046965">
    <property type="entry name" value="Cyclin_A/B-like"/>
</dbReference>
<dbReference type="Ensembl" id="ENSMMDT00005028380.1">
    <property type="protein sequence ID" value="ENSMMDP00005027710.1"/>
    <property type="gene ID" value="ENSMMDG00005013287.1"/>
</dbReference>
<dbReference type="AlphaFoldDB" id="A0A667YBS9"/>
<reference evidence="17" key="1">
    <citation type="submission" date="2019-06" db="EMBL/GenBank/DDBJ databases">
        <authorList>
            <consortium name="Wellcome Sanger Institute Data Sharing"/>
        </authorList>
    </citation>
    <scope>NUCLEOTIDE SEQUENCE [LARGE SCALE GENOMIC DNA]</scope>
</reference>
<dbReference type="InterPro" id="IPR006671">
    <property type="entry name" value="Cyclin_N"/>
</dbReference>
<dbReference type="PANTHER" id="PTHR10177">
    <property type="entry name" value="CYCLINS"/>
    <property type="match status" value="1"/>
</dbReference>
<evidence type="ECO:0000256" key="12">
    <source>
        <dbReference type="ARBA" id="ARBA00025821"/>
    </source>
</evidence>
<evidence type="ECO:0000259" key="16">
    <source>
        <dbReference type="SMART" id="SM01332"/>
    </source>
</evidence>
<evidence type="ECO:0000256" key="11">
    <source>
        <dbReference type="ARBA" id="ARBA00023306"/>
    </source>
</evidence>
<sequence>MSGANGGQTSAVDEVHNQENMPGRQRGALKARVPASENQENLPPKASTRTVLGALQNNQRSKAQNQRGTKQESTSQSLSCKNEENGKSCYDKVFSKQPSFQIHVDEPDGACAKKQVAPKVKPVTEEDSPLTIDHAVARLRQPLATIDVPSAMDVSFGSPMDMSVVEGEEKPVNANEVPDYAAEIHTYLREMEMKSRPKAGYMKKQPDITNSMRAILVDWLVEVGEEYKLQNETLYLAVNYIDRFLSSMSVLRGKLQLVGTAAMLLASKFEEIYPPEVAEFVYITDDTYTKKQVLRMEHLVLKVLSFDLATPTINQFLTQYFLNQPVNKQVESLAMFLGELSLIDSDPFLKYLPSQTAAAAFIVANHTVTGGSWPKSMSEMTGYSLDDLMPCIEDLHNTYLNAAQHAQQAVREKYKSSKYHEVSHIDPPAKLLLN</sequence>
<evidence type="ECO:0000256" key="1">
    <source>
        <dbReference type="ARBA" id="ARBA00003222"/>
    </source>
</evidence>
<comment type="similarity">
    <text evidence="4">Belongs to the cyclin family. Cyclin AB subfamily.</text>
</comment>
<dbReference type="CDD" id="cd20561">
    <property type="entry name" value="CYCLIN_CCNA2_rpt1"/>
    <property type="match status" value="1"/>
</dbReference>
<feature type="compositionally biased region" description="Polar residues" evidence="14">
    <location>
        <begin position="36"/>
        <end position="80"/>
    </location>
</feature>
<evidence type="ECO:0000256" key="6">
    <source>
        <dbReference type="ARBA" id="ARBA00022490"/>
    </source>
</evidence>
<keyword evidence="7" id="KW-0132">Cell division</keyword>
<dbReference type="InterPro" id="IPR032447">
    <property type="entry name" value="Cyclin-A_N"/>
</dbReference>
<dbReference type="CDD" id="cd20564">
    <property type="entry name" value="CYCLIN_CCNA2_rpt2"/>
    <property type="match status" value="1"/>
</dbReference>
<dbReference type="InterPro" id="IPR039361">
    <property type="entry name" value="Cyclin"/>
</dbReference>
<accession>A0A667YBS9</accession>
<dbReference type="Proteomes" id="UP000472263">
    <property type="component" value="Chromosome 10"/>
</dbReference>
<evidence type="ECO:0000256" key="13">
    <source>
        <dbReference type="RuleBase" id="RU000383"/>
    </source>
</evidence>
<keyword evidence="10" id="KW-0539">Nucleus</keyword>
<dbReference type="GO" id="GO:0051301">
    <property type="term" value="P:cell division"/>
    <property type="evidence" value="ECO:0007669"/>
    <property type="project" value="UniProtKB-KW"/>
</dbReference>
<dbReference type="GeneTree" id="ENSGT00940000155372"/>
<dbReference type="Pfam" id="PF16500">
    <property type="entry name" value="Cyclin_N2"/>
    <property type="match status" value="1"/>
</dbReference>
<gene>
    <name evidence="17" type="primary">CCNA2</name>
    <name evidence="17" type="synonym">ccna2</name>
</gene>
<evidence type="ECO:0000256" key="2">
    <source>
        <dbReference type="ARBA" id="ARBA00004123"/>
    </source>
</evidence>
<dbReference type="Gene3D" id="1.10.472.10">
    <property type="entry name" value="Cyclin-like"/>
    <property type="match status" value="2"/>
</dbReference>
<dbReference type="InParanoid" id="A0A667YBS9"/>
<name>A0A667YBS9_9TELE</name>
<proteinExistence type="inferred from homology"/>
<evidence type="ECO:0000259" key="15">
    <source>
        <dbReference type="SMART" id="SM00385"/>
    </source>
</evidence>
<dbReference type="GO" id="GO:0000307">
    <property type="term" value="C:cyclin-dependent protein kinase holoenzyme complex"/>
    <property type="evidence" value="ECO:0007669"/>
    <property type="project" value="UniProtKB-ARBA"/>
</dbReference>
<dbReference type="GO" id="GO:0016538">
    <property type="term" value="F:cyclin-dependent protein serine/threonine kinase regulator activity"/>
    <property type="evidence" value="ECO:0007669"/>
    <property type="project" value="InterPro"/>
</dbReference>
<comment type="subunit">
    <text evidence="12">Interacts with the CDK1 protein kinase to form a serine/threonine kinase holoenzyme complex also known as maturation promoting factor (MPF). The cyclin subunit imparts substrate specificity to the complex.</text>
</comment>
<dbReference type="InterPro" id="IPR013763">
    <property type="entry name" value="Cyclin-like_dom"/>
</dbReference>
<dbReference type="PIRSF" id="PIRSF001771">
    <property type="entry name" value="Cyclin_A_B_D_E"/>
    <property type="match status" value="1"/>
</dbReference>
<dbReference type="Pfam" id="PF02984">
    <property type="entry name" value="Cyclin_C"/>
    <property type="match status" value="1"/>
</dbReference>
<protein>
    <recommendedName>
        <fullName evidence="5">Cyclin-A2</fullName>
    </recommendedName>
</protein>
<dbReference type="GO" id="GO:0044772">
    <property type="term" value="P:mitotic cell cycle phase transition"/>
    <property type="evidence" value="ECO:0007669"/>
    <property type="project" value="InterPro"/>
</dbReference>
<evidence type="ECO:0000256" key="5">
    <source>
        <dbReference type="ARBA" id="ARBA00019673"/>
    </source>
</evidence>
<evidence type="ECO:0000313" key="18">
    <source>
        <dbReference type="Proteomes" id="UP000472263"/>
    </source>
</evidence>
<organism evidence="17 18">
    <name type="scientific">Myripristis murdjan</name>
    <name type="common">pinecone soldierfish</name>
    <dbReference type="NCBI Taxonomy" id="586833"/>
    <lineage>
        <taxon>Eukaryota</taxon>
        <taxon>Metazoa</taxon>
        <taxon>Chordata</taxon>
        <taxon>Craniata</taxon>
        <taxon>Vertebrata</taxon>
        <taxon>Euteleostomi</taxon>
        <taxon>Actinopterygii</taxon>
        <taxon>Neopterygii</taxon>
        <taxon>Teleostei</taxon>
        <taxon>Neoteleostei</taxon>
        <taxon>Acanthomorphata</taxon>
        <taxon>Holocentriformes</taxon>
        <taxon>Holocentridae</taxon>
        <taxon>Myripristis</taxon>
    </lineage>
</organism>
<comment type="subcellular location">
    <subcellularLocation>
        <location evidence="3">Cytoplasm</location>
    </subcellularLocation>
    <subcellularLocation>
        <location evidence="2">Nucleus</location>
    </subcellularLocation>
</comment>
<feature type="domain" description="Cyclin C-terminal" evidence="16">
    <location>
        <begin position="311"/>
        <end position="428"/>
    </location>
</feature>
<dbReference type="InterPro" id="IPR036915">
    <property type="entry name" value="Cyclin-like_sf"/>
</dbReference>
<dbReference type="CTD" id="890"/>
<dbReference type="SMART" id="SM01332">
    <property type="entry name" value="Cyclin_C"/>
    <property type="match status" value="1"/>
</dbReference>
<dbReference type="GO" id="GO:0005737">
    <property type="term" value="C:cytoplasm"/>
    <property type="evidence" value="ECO:0007669"/>
    <property type="project" value="UniProtKB-SubCell"/>
</dbReference>
<evidence type="ECO:0000256" key="14">
    <source>
        <dbReference type="SAM" id="MobiDB-lite"/>
    </source>
</evidence>
<keyword evidence="9 13" id="KW-0195">Cyclin</keyword>
<keyword evidence="6" id="KW-0963">Cytoplasm</keyword>
<comment type="function">
    <text evidence="1">Essential for the control of the cell cycle at the G2/M (mitosis) transition.</text>
</comment>
<reference evidence="17" key="3">
    <citation type="submission" date="2025-09" db="UniProtKB">
        <authorList>
            <consortium name="Ensembl"/>
        </authorList>
    </citation>
    <scope>IDENTIFICATION</scope>
</reference>
<reference evidence="17" key="2">
    <citation type="submission" date="2025-08" db="UniProtKB">
        <authorList>
            <consortium name="Ensembl"/>
        </authorList>
    </citation>
    <scope>IDENTIFICATION</scope>
</reference>
<dbReference type="OrthoDB" id="5590282at2759"/>
<feature type="domain" description="Cyclin-like" evidence="15">
    <location>
        <begin position="315"/>
        <end position="397"/>
    </location>
</feature>
<evidence type="ECO:0000313" key="17">
    <source>
        <dbReference type="Ensembl" id="ENSMMDP00005027710.1"/>
    </source>
</evidence>
<evidence type="ECO:0000256" key="10">
    <source>
        <dbReference type="ARBA" id="ARBA00023242"/>
    </source>
</evidence>
<dbReference type="GeneID" id="115367058"/>
<keyword evidence="11" id="KW-0131">Cell cycle</keyword>
<feature type="domain" description="Cyclin-like" evidence="15">
    <location>
        <begin position="218"/>
        <end position="302"/>
    </location>
</feature>
<dbReference type="RefSeq" id="XP_029918622.1">
    <property type="nucleotide sequence ID" value="XM_030062762.1"/>
</dbReference>
<evidence type="ECO:0000256" key="3">
    <source>
        <dbReference type="ARBA" id="ARBA00004496"/>
    </source>
</evidence>
<dbReference type="SMART" id="SM00385">
    <property type="entry name" value="CYCLIN"/>
    <property type="match status" value="2"/>
</dbReference>
<evidence type="ECO:0000256" key="8">
    <source>
        <dbReference type="ARBA" id="ARBA00022776"/>
    </source>
</evidence>
<keyword evidence="18" id="KW-1185">Reference proteome</keyword>
<dbReference type="InterPro" id="IPR004367">
    <property type="entry name" value="Cyclin_C-dom"/>
</dbReference>
<evidence type="ECO:0000256" key="9">
    <source>
        <dbReference type="ARBA" id="ARBA00023127"/>
    </source>
</evidence>
<dbReference type="InterPro" id="IPR048258">
    <property type="entry name" value="Cyclins_cyclin-box"/>
</dbReference>